<accession>A0ABQ0RQ31</accession>
<keyword evidence="1" id="KW-0547">Nucleotide-binding</keyword>
<keyword evidence="5" id="KW-1185">Reference proteome</keyword>
<feature type="domain" description="ABC transporter" evidence="3">
    <location>
        <begin position="4"/>
        <end position="213"/>
    </location>
</feature>
<dbReference type="Pfam" id="PF00005">
    <property type="entry name" value="ABC_tran"/>
    <property type="match status" value="1"/>
</dbReference>
<evidence type="ECO:0000313" key="4">
    <source>
        <dbReference type="EMBL" id="GEC13914.1"/>
    </source>
</evidence>
<dbReference type="GO" id="GO:0005524">
    <property type="term" value="F:ATP binding"/>
    <property type="evidence" value="ECO:0007669"/>
    <property type="project" value="UniProtKB-KW"/>
</dbReference>
<evidence type="ECO:0000256" key="1">
    <source>
        <dbReference type="ARBA" id="ARBA00022741"/>
    </source>
</evidence>
<organism evidence="4 5">
    <name type="scientific">Glutamicibacter nicotianae</name>
    <name type="common">Arthrobacter nicotianae</name>
    <dbReference type="NCBI Taxonomy" id="37929"/>
    <lineage>
        <taxon>Bacteria</taxon>
        <taxon>Bacillati</taxon>
        <taxon>Actinomycetota</taxon>
        <taxon>Actinomycetes</taxon>
        <taxon>Micrococcales</taxon>
        <taxon>Micrococcaceae</taxon>
        <taxon>Glutamicibacter</taxon>
    </lineage>
</organism>
<keyword evidence="2 4" id="KW-0067">ATP-binding</keyword>
<gene>
    <name evidence="4" type="ORF">ANI01nite_31170</name>
</gene>
<name>A0ABQ0RQ31_GLUNI</name>
<dbReference type="InterPro" id="IPR003593">
    <property type="entry name" value="AAA+_ATPase"/>
</dbReference>
<proteinExistence type="predicted"/>
<sequence>MSEIIVSHAAKSFKQRQLFTDLSFRVRAKQLTALTGPSGSGKSTLLNCIGLLDDLDSGTIHAGEKRISRMGKEKQRLFRRDSLGYMFQDYALIENSSINQNLEIAVGANGRRAVKFANFDAALTRVGLGGRGNEPVYSLSGGEQQRVALARLIVKKPSIILADEPTGALDPANAEVVLSELDRLAQEGAAVIIATHSAQVIDACANTISLAHMS</sequence>
<dbReference type="SMART" id="SM00382">
    <property type="entry name" value="AAA"/>
    <property type="match status" value="1"/>
</dbReference>
<dbReference type="InterPro" id="IPR003439">
    <property type="entry name" value="ABC_transporter-like_ATP-bd"/>
</dbReference>
<comment type="caution">
    <text evidence="4">The sequence shown here is derived from an EMBL/GenBank/DDBJ whole genome shotgun (WGS) entry which is preliminary data.</text>
</comment>
<dbReference type="EMBL" id="BJNE01000023">
    <property type="protein sequence ID" value="GEC13914.1"/>
    <property type="molecule type" value="Genomic_DNA"/>
</dbReference>
<evidence type="ECO:0000259" key="3">
    <source>
        <dbReference type="PROSITE" id="PS50893"/>
    </source>
</evidence>
<dbReference type="Gene3D" id="3.40.50.300">
    <property type="entry name" value="P-loop containing nucleotide triphosphate hydrolases"/>
    <property type="match status" value="1"/>
</dbReference>
<protein>
    <submittedName>
        <fullName evidence="4">Bacteriocin ABC transporter ATP-binding protein</fullName>
    </submittedName>
</protein>
<evidence type="ECO:0000313" key="5">
    <source>
        <dbReference type="Proteomes" id="UP000316242"/>
    </source>
</evidence>
<reference evidence="4 5" key="1">
    <citation type="submission" date="2019-06" db="EMBL/GenBank/DDBJ databases">
        <title>Whole genome shotgun sequence of Glutamicibacter nicotianae NBRC 14234.</title>
        <authorList>
            <person name="Hosoyama A."/>
            <person name="Uohara A."/>
            <person name="Ohji S."/>
            <person name="Ichikawa N."/>
        </authorList>
    </citation>
    <scope>NUCLEOTIDE SEQUENCE [LARGE SCALE GENOMIC DNA]</scope>
    <source>
        <strain evidence="4 5">NBRC 14234</strain>
    </source>
</reference>
<dbReference type="InterPro" id="IPR017871">
    <property type="entry name" value="ABC_transporter-like_CS"/>
</dbReference>
<evidence type="ECO:0000256" key="2">
    <source>
        <dbReference type="ARBA" id="ARBA00022840"/>
    </source>
</evidence>
<dbReference type="PANTHER" id="PTHR42798:SF4">
    <property type="entry name" value="ABC TRANSPORTER DOMAIN-CONTAINING PROTEIN"/>
    <property type="match status" value="1"/>
</dbReference>
<dbReference type="InterPro" id="IPR027417">
    <property type="entry name" value="P-loop_NTPase"/>
</dbReference>
<dbReference type="PROSITE" id="PS50893">
    <property type="entry name" value="ABC_TRANSPORTER_2"/>
    <property type="match status" value="1"/>
</dbReference>
<dbReference type="PANTHER" id="PTHR42798">
    <property type="entry name" value="LIPOPROTEIN-RELEASING SYSTEM ATP-BINDING PROTEIN LOLD"/>
    <property type="match status" value="1"/>
</dbReference>
<dbReference type="RefSeq" id="WP_141359076.1">
    <property type="nucleotide sequence ID" value="NZ_BAAAWM010000001.1"/>
</dbReference>
<dbReference type="PROSITE" id="PS00211">
    <property type="entry name" value="ABC_TRANSPORTER_1"/>
    <property type="match status" value="1"/>
</dbReference>
<dbReference type="Proteomes" id="UP000316242">
    <property type="component" value="Unassembled WGS sequence"/>
</dbReference>
<dbReference type="SUPFAM" id="SSF52540">
    <property type="entry name" value="P-loop containing nucleoside triphosphate hydrolases"/>
    <property type="match status" value="1"/>
</dbReference>